<dbReference type="RefSeq" id="WP_091009579.1">
    <property type="nucleotide sequence ID" value="NZ_FOGP01000006.1"/>
</dbReference>
<dbReference type="Pfam" id="PF07702">
    <property type="entry name" value="UTRA"/>
    <property type="match status" value="1"/>
</dbReference>
<evidence type="ECO:0000313" key="6">
    <source>
        <dbReference type="Proteomes" id="UP000199128"/>
    </source>
</evidence>
<dbReference type="SMART" id="SM00345">
    <property type="entry name" value="HTH_GNTR"/>
    <property type="match status" value="1"/>
</dbReference>
<dbReference type="AlphaFoldDB" id="A0A1H9QVM6"/>
<dbReference type="Gene3D" id="1.10.10.10">
    <property type="entry name" value="Winged helix-like DNA-binding domain superfamily/Winged helix DNA-binding domain"/>
    <property type="match status" value="1"/>
</dbReference>
<organism evidence="5 6">
    <name type="scientific">Parafannyhessea umbonata</name>
    <dbReference type="NCBI Taxonomy" id="604330"/>
    <lineage>
        <taxon>Bacteria</taxon>
        <taxon>Bacillati</taxon>
        <taxon>Actinomycetota</taxon>
        <taxon>Coriobacteriia</taxon>
        <taxon>Coriobacteriales</taxon>
        <taxon>Atopobiaceae</taxon>
        <taxon>Parafannyhessea</taxon>
    </lineage>
</organism>
<dbReference type="PRINTS" id="PR00035">
    <property type="entry name" value="HTHGNTR"/>
</dbReference>
<gene>
    <name evidence="5" type="ORF">SAMN05216446_1565</name>
</gene>
<dbReference type="InterPro" id="IPR036388">
    <property type="entry name" value="WH-like_DNA-bd_sf"/>
</dbReference>
<dbReference type="CDD" id="cd07377">
    <property type="entry name" value="WHTH_GntR"/>
    <property type="match status" value="1"/>
</dbReference>
<dbReference type="GO" id="GO:0045892">
    <property type="term" value="P:negative regulation of DNA-templated transcription"/>
    <property type="evidence" value="ECO:0007669"/>
    <property type="project" value="TreeGrafter"/>
</dbReference>
<dbReference type="Gene3D" id="3.40.1410.10">
    <property type="entry name" value="Chorismate lyase-like"/>
    <property type="match status" value="1"/>
</dbReference>
<feature type="domain" description="HTH gntR-type" evidence="4">
    <location>
        <begin position="9"/>
        <end position="77"/>
    </location>
</feature>
<dbReference type="Pfam" id="PF00392">
    <property type="entry name" value="GntR"/>
    <property type="match status" value="1"/>
</dbReference>
<evidence type="ECO:0000313" key="5">
    <source>
        <dbReference type="EMBL" id="SER64295.1"/>
    </source>
</evidence>
<dbReference type="PANTHER" id="PTHR44846">
    <property type="entry name" value="MANNOSYL-D-GLYCERATE TRANSPORT/METABOLISM SYSTEM REPRESSOR MNGR-RELATED"/>
    <property type="match status" value="1"/>
</dbReference>
<name>A0A1H9QVM6_9ACTN</name>
<dbReference type="SUPFAM" id="SSF64288">
    <property type="entry name" value="Chorismate lyase-like"/>
    <property type="match status" value="1"/>
</dbReference>
<proteinExistence type="predicted"/>
<dbReference type="Proteomes" id="UP000199128">
    <property type="component" value="Unassembled WGS sequence"/>
</dbReference>
<evidence type="ECO:0000259" key="4">
    <source>
        <dbReference type="PROSITE" id="PS50949"/>
    </source>
</evidence>
<dbReference type="InterPro" id="IPR028978">
    <property type="entry name" value="Chorismate_lyase_/UTRA_dom_sf"/>
</dbReference>
<dbReference type="InterPro" id="IPR050679">
    <property type="entry name" value="Bact_HTH_transcr_reg"/>
</dbReference>
<dbReference type="GO" id="GO:0003677">
    <property type="term" value="F:DNA binding"/>
    <property type="evidence" value="ECO:0007669"/>
    <property type="project" value="UniProtKB-KW"/>
</dbReference>
<dbReference type="InterPro" id="IPR000524">
    <property type="entry name" value="Tscrpt_reg_HTH_GntR"/>
</dbReference>
<accession>A0A1H9QVM6</accession>
<keyword evidence="1" id="KW-0805">Transcription regulation</keyword>
<keyword evidence="3" id="KW-0804">Transcription</keyword>
<dbReference type="SUPFAM" id="SSF46785">
    <property type="entry name" value="Winged helix' DNA-binding domain"/>
    <property type="match status" value="1"/>
</dbReference>
<dbReference type="InterPro" id="IPR036390">
    <property type="entry name" value="WH_DNA-bd_sf"/>
</dbReference>
<reference evidence="6" key="1">
    <citation type="submission" date="2016-10" db="EMBL/GenBank/DDBJ databases">
        <authorList>
            <person name="Varghese N."/>
            <person name="Submissions S."/>
        </authorList>
    </citation>
    <scope>NUCLEOTIDE SEQUENCE [LARGE SCALE GENOMIC DNA]</scope>
    <source>
        <strain evidence="6">KHGC19</strain>
    </source>
</reference>
<sequence>MTLRRETSVPLYVQVADVLRDKIYSHEWEAGCKIPTEYELCGLLGVSRGCVKRGMSSLVSEGLLVQCRGRGTFVTDRKAISHPTGNTLLSFAESLRSQGIKFETRQLGAEIVPADAHLARMLYISESDPVFFLRRVRLVEGKPIMYIENRIRAELVPDIEEVDFSKATLFETMERLAGRRIGFSNARYDAEVAGESRGRALGVSPESPVLHLEQHIFYADDTPAEWGNVWLQAYRYVVGTILPRA</sequence>
<dbReference type="SMART" id="SM00866">
    <property type="entry name" value="UTRA"/>
    <property type="match status" value="1"/>
</dbReference>
<dbReference type="PROSITE" id="PS50949">
    <property type="entry name" value="HTH_GNTR"/>
    <property type="match status" value="1"/>
</dbReference>
<evidence type="ECO:0000256" key="2">
    <source>
        <dbReference type="ARBA" id="ARBA00023125"/>
    </source>
</evidence>
<protein>
    <submittedName>
        <fullName evidence="5">Transcriptional regulator, GntR family</fullName>
    </submittedName>
</protein>
<dbReference type="EMBL" id="FOGP01000006">
    <property type="protein sequence ID" value="SER64295.1"/>
    <property type="molecule type" value="Genomic_DNA"/>
</dbReference>
<keyword evidence="2" id="KW-0238">DNA-binding</keyword>
<dbReference type="InterPro" id="IPR011663">
    <property type="entry name" value="UTRA"/>
</dbReference>
<dbReference type="PANTHER" id="PTHR44846:SF1">
    <property type="entry name" value="MANNOSYL-D-GLYCERATE TRANSPORT_METABOLISM SYSTEM REPRESSOR MNGR-RELATED"/>
    <property type="match status" value="1"/>
</dbReference>
<evidence type="ECO:0000256" key="1">
    <source>
        <dbReference type="ARBA" id="ARBA00023015"/>
    </source>
</evidence>
<evidence type="ECO:0000256" key="3">
    <source>
        <dbReference type="ARBA" id="ARBA00023163"/>
    </source>
</evidence>
<dbReference type="GO" id="GO:0003700">
    <property type="term" value="F:DNA-binding transcription factor activity"/>
    <property type="evidence" value="ECO:0007669"/>
    <property type="project" value="InterPro"/>
</dbReference>